<feature type="region of interest" description="Disordered" evidence="3">
    <location>
        <begin position="217"/>
        <end position="244"/>
    </location>
</feature>
<dbReference type="AlphaFoldDB" id="A0A6J6YIN5"/>
<dbReference type="GO" id="GO:0016651">
    <property type="term" value="F:oxidoreductase activity, acting on NAD(P)H"/>
    <property type="evidence" value="ECO:0007669"/>
    <property type="project" value="InterPro"/>
</dbReference>
<dbReference type="InterPro" id="IPR001268">
    <property type="entry name" value="NADH_UbQ_OxRdtase_30kDa_su"/>
</dbReference>
<dbReference type="SUPFAM" id="SSF143243">
    <property type="entry name" value="Nqo5-like"/>
    <property type="match status" value="1"/>
</dbReference>
<dbReference type="Pfam" id="PF00329">
    <property type="entry name" value="Complex1_30kDa"/>
    <property type="match status" value="1"/>
</dbReference>
<dbReference type="InterPro" id="IPR037232">
    <property type="entry name" value="NADH_quin_OxRdtase_su_C/D-like"/>
</dbReference>
<dbReference type="GO" id="GO:0008137">
    <property type="term" value="F:NADH dehydrogenase (ubiquinone) activity"/>
    <property type="evidence" value="ECO:0007669"/>
    <property type="project" value="InterPro"/>
</dbReference>
<dbReference type="Gene3D" id="3.30.460.80">
    <property type="entry name" value="NADH:ubiquinone oxidoreductase, 30kDa subunit"/>
    <property type="match status" value="1"/>
</dbReference>
<evidence type="ECO:0000256" key="3">
    <source>
        <dbReference type="SAM" id="MobiDB-lite"/>
    </source>
</evidence>
<feature type="region of interest" description="Disordered" evidence="3">
    <location>
        <begin position="96"/>
        <end position="116"/>
    </location>
</feature>
<accession>A0A6J6YIN5</accession>
<reference evidence="5" key="1">
    <citation type="submission" date="2020-05" db="EMBL/GenBank/DDBJ databases">
        <authorList>
            <person name="Chiriac C."/>
            <person name="Salcher M."/>
            <person name="Ghai R."/>
            <person name="Kavagutti S V."/>
        </authorList>
    </citation>
    <scope>NUCLEOTIDE SEQUENCE</scope>
</reference>
<proteinExistence type="inferred from homology"/>
<feature type="domain" description="NADH:ubiquinone oxidoreductase 30kDa subunit" evidence="4">
    <location>
        <begin position="60"/>
        <end position="205"/>
    </location>
</feature>
<sequence length="244" mass="27167">MHLWTLPKSPNVEVRQLSSNSETVTQVVDLAREQMLEAIKLSLGDALVGSHLKPGDDLWIRVRTDSWLGSVQKLRDQHSFDYFGFLSAIDWMPSPYGRGEDDPTEPSPVRDTTIRSGYAGGDTRMQVFIRLVNSKTHLGVTVKVDVADSSPSVESLITIFAGANWHEREAHEMFGIDFIGHNDLRNMYLPVDFEGYPLRKDFPLLARMVKPWPGIVDVEPLPGGDDEDSAEVKASAQSKDSDAS</sequence>
<dbReference type="EMBL" id="CAFAAP010000149">
    <property type="protein sequence ID" value="CAB4809220.1"/>
    <property type="molecule type" value="Genomic_DNA"/>
</dbReference>
<evidence type="ECO:0000256" key="1">
    <source>
        <dbReference type="ARBA" id="ARBA00007569"/>
    </source>
</evidence>
<organism evidence="5">
    <name type="scientific">freshwater metagenome</name>
    <dbReference type="NCBI Taxonomy" id="449393"/>
    <lineage>
        <taxon>unclassified sequences</taxon>
        <taxon>metagenomes</taxon>
        <taxon>ecological metagenomes</taxon>
    </lineage>
</organism>
<name>A0A6J6YIN5_9ZZZZ</name>
<dbReference type="InterPro" id="IPR020396">
    <property type="entry name" value="NADH_UbQ_OxRdtase_CS"/>
</dbReference>
<dbReference type="PANTHER" id="PTHR10884">
    <property type="entry name" value="NADH DEHYDROGENASE UBIQUINONE IRON-SULFUR PROTEIN 3"/>
    <property type="match status" value="1"/>
</dbReference>
<dbReference type="PROSITE" id="PS00542">
    <property type="entry name" value="COMPLEX1_30K"/>
    <property type="match status" value="1"/>
</dbReference>
<comment type="similarity">
    <text evidence="1">Belongs to the complex I 30 kDa subunit family.</text>
</comment>
<evidence type="ECO:0000259" key="4">
    <source>
        <dbReference type="Pfam" id="PF00329"/>
    </source>
</evidence>
<dbReference type="PANTHER" id="PTHR10884:SF14">
    <property type="entry name" value="NADH DEHYDROGENASE [UBIQUINONE] IRON-SULFUR PROTEIN 3, MITOCHONDRIAL"/>
    <property type="match status" value="1"/>
</dbReference>
<evidence type="ECO:0000256" key="2">
    <source>
        <dbReference type="ARBA" id="ARBA00022448"/>
    </source>
</evidence>
<protein>
    <submittedName>
        <fullName evidence="5">Unannotated protein</fullName>
    </submittedName>
</protein>
<gene>
    <name evidence="5" type="ORF">UFOPK3026_00999</name>
</gene>
<keyword evidence="2" id="KW-0813">Transport</keyword>
<evidence type="ECO:0000313" key="5">
    <source>
        <dbReference type="EMBL" id="CAB4809220.1"/>
    </source>
</evidence>